<evidence type="ECO:0000313" key="2">
    <source>
        <dbReference type="EMBL" id="CAG5120238.1"/>
    </source>
</evidence>
<protein>
    <submittedName>
        <fullName evidence="2">Uncharacterized protein</fullName>
    </submittedName>
</protein>
<feature type="non-terminal residue" evidence="2">
    <location>
        <position position="1"/>
    </location>
</feature>
<evidence type="ECO:0000256" key="1">
    <source>
        <dbReference type="SAM" id="Phobius"/>
    </source>
</evidence>
<feature type="transmembrane region" description="Helical" evidence="1">
    <location>
        <begin position="73"/>
        <end position="90"/>
    </location>
</feature>
<gene>
    <name evidence="2" type="ORF">CUNI_LOCUS5796</name>
</gene>
<comment type="caution">
    <text evidence="2">The sequence shown here is derived from an EMBL/GenBank/DDBJ whole genome shotgun (WGS) entry which is preliminary data.</text>
</comment>
<keyword evidence="1" id="KW-0812">Transmembrane</keyword>
<keyword evidence="3" id="KW-1185">Reference proteome</keyword>
<name>A0A8S3YVJ6_9EUPU</name>
<sequence>KTSLFPSKRGHVSLRIYIHMYSGTCRHYIQSKSYDFIFLNQGMAFNGKTDNEFPDMFVHLFDEFLRGIHYSNCYLQMVTVALLLLFILFYCKFNNSLLLLRSSLHNGHTLKCHGVLQSLFVLLHWLRVQRKVRTTIFDLLRVCLQESLLSLLVILIFI</sequence>
<organism evidence="2 3">
    <name type="scientific">Candidula unifasciata</name>
    <dbReference type="NCBI Taxonomy" id="100452"/>
    <lineage>
        <taxon>Eukaryota</taxon>
        <taxon>Metazoa</taxon>
        <taxon>Spiralia</taxon>
        <taxon>Lophotrochozoa</taxon>
        <taxon>Mollusca</taxon>
        <taxon>Gastropoda</taxon>
        <taxon>Heterobranchia</taxon>
        <taxon>Euthyneura</taxon>
        <taxon>Panpulmonata</taxon>
        <taxon>Eupulmonata</taxon>
        <taxon>Stylommatophora</taxon>
        <taxon>Helicina</taxon>
        <taxon>Helicoidea</taxon>
        <taxon>Geomitridae</taxon>
        <taxon>Candidula</taxon>
    </lineage>
</organism>
<reference evidence="2" key="1">
    <citation type="submission" date="2021-04" db="EMBL/GenBank/DDBJ databases">
        <authorList>
            <consortium name="Molecular Ecology Group"/>
        </authorList>
    </citation>
    <scope>NUCLEOTIDE SEQUENCE</scope>
</reference>
<accession>A0A8S3YVJ6</accession>
<dbReference type="AlphaFoldDB" id="A0A8S3YVJ6"/>
<evidence type="ECO:0000313" key="3">
    <source>
        <dbReference type="Proteomes" id="UP000678393"/>
    </source>
</evidence>
<feature type="non-terminal residue" evidence="2">
    <location>
        <position position="158"/>
    </location>
</feature>
<keyword evidence="1" id="KW-0472">Membrane</keyword>
<dbReference type="EMBL" id="CAJHNH020000861">
    <property type="protein sequence ID" value="CAG5120238.1"/>
    <property type="molecule type" value="Genomic_DNA"/>
</dbReference>
<dbReference type="Proteomes" id="UP000678393">
    <property type="component" value="Unassembled WGS sequence"/>
</dbReference>
<proteinExistence type="predicted"/>
<keyword evidence="1" id="KW-1133">Transmembrane helix</keyword>